<gene>
    <name evidence="2" type="ORF">AB1Y20_000560</name>
</gene>
<feature type="transmembrane region" description="Helical" evidence="1">
    <location>
        <begin position="418"/>
        <end position="435"/>
    </location>
</feature>
<dbReference type="AlphaFoldDB" id="A0AB34K8U5"/>
<keyword evidence="1" id="KW-0812">Transmembrane</keyword>
<feature type="transmembrane region" description="Helical" evidence="1">
    <location>
        <begin position="16"/>
        <end position="34"/>
    </location>
</feature>
<evidence type="ECO:0008006" key="4">
    <source>
        <dbReference type="Google" id="ProtNLM"/>
    </source>
</evidence>
<keyword evidence="1" id="KW-0472">Membrane</keyword>
<keyword evidence="1" id="KW-1133">Transmembrane helix</keyword>
<feature type="transmembrane region" description="Helical" evidence="1">
    <location>
        <begin position="340"/>
        <end position="365"/>
    </location>
</feature>
<protein>
    <recommendedName>
        <fullName evidence="4">MLO-like protein</fullName>
    </recommendedName>
</protein>
<keyword evidence="3" id="KW-1185">Reference proteome</keyword>
<evidence type="ECO:0000313" key="2">
    <source>
        <dbReference type="EMBL" id="KAL1529618.1"/>
    </source>
</evidence>
<reference evidence="2 3" key="1">
    <citation type="journal article" date="2024" name="Science">
        <title>Giant polyketide synthase enzymes in the biosynthesis of giant marine polyether toxins.</title>
        <authorList>
            <person name="Fallon T.R."/>
            <person name="Shende V.V."/>
            <person name="Wierzbicki I.H."/>
            <person name="Pendleton A.L."/>
            <person name="Watervoot N.F."/>
            <person name="Auber R.P."/>
            <person name="Gonzalez D.J."/>
            <person name="Wisecaver J.H."/>
            <person name="Moore B.S."/>
        </authorList>
    </citation>
    <scope>NUCLEOTIDE SEQUENCE [LARGE SCALE GENOMIC DNA]</scope>
    <source>
        <strain evidence="2 3">12B1</strain>
    </source>
</reference>
<proteinExistence type="predicted"/>
<dbReference type="EMBL" id="JBGBPQ010000001">
    <property type="protein sequence ID" value="KAL1529618.1"/>
    <property type="molecule type" value="Genomic_DNA"/>
</dbReference>
<comment type="caution">
    <text evidence="2">The sequence shown here is derived from an EMBL/GenBank/DDBJ whole genome shotgun (WGS) entry which is preliminary data.</text>
</comment>
<organism evidence="2 3">
    <name type="scientific">Prymnesium parvum</name>
    <name type="common">Toxic golden alga</name>
    <dbReference type="NCBI Taxonomy" id="97485"/>
    <lineage>
        <taxon>Eukaryota</taxon>
        <taxon>Haptista</taxon>
        <taxon>Haptophyta</taxon>
        <taxon>Prymnesiophyceae</taxon>
        <taxon>Prymnesiales</taxon>
        <taxon>Prymnesiaceae</taxon>
        <taxon>Prymnesium</taxon>
    </lineage>
</organism>
<feature type="transmembrane region" description="Helical" evidence="1">
    <location>
        <begin position="75"/>
        <end position="92"/>
    </location>
</feature>
<accession>A0AB34K8U5</accession>
<dbReference type="Proteomes" id="UP001515480">
    <property type="component" value="Unassembled WGS sequence"/>
</dbReference>
<sequence length="529" mass="60001">MRALNGHWMPEGQEEMGYLHAFIFLMLASLTITFDKASHAILYSLKPSKRGAHNKDDEEHSNYTNELSLMIFNRAQGELTVLGFLAFTIWMLNQAKVFDLAASFAYRGHEDSSHDAASTHEAASSHDEPEHSHRRLAELTFENIRASIGHHLPSNCMHMNGWLPTDGGSMLHIAEDIHVNLFLTMLAYFIILRCALFFVVRRLNAYSAYENRARSGEAERSSVAQHVKNMQRHLLLYLITDKEAVAAVNSVPDDIRAREVKTRKILSAAAARVSANQMTPDQLEALERELHVSIPGFLSSTMFEDIDQLIEFPSSSWALIILYAFFVLVALQLTCGRDGVYYLILISADAVWFYGTAYLSLRLFVHKIRLQRLPWTFVKGVLKPHSLWPAAFIDRLFVFSGPGFTGFVPWKSKPSEKLGLLFLQATMFFQLYILLETSTEKFSAEPGDLSLFDDGHLYLVKWFTVIFWIIWILPGLLEVFAQPPFVTTDELELLLENIHPAEPSHIFSGLVDTIKVKTALFKKSATDLL</sequence>
<name>A0AB34K8U5_PRYPA</name>
<evidence type="ECO:0000313" key="3">
    <source>
        <dbReference type="Proteomes" id="UP001515480"/>
    </source>
</evidence>
<feature type="transmembrane region" description="Helical" evidence="1">
    <location>
        <begin position="177"/>
        <end position="200"/>
    </location>
</feature>
<evidence type="ECO:0000256" key="1">
    <source>
        <dbReference type="SAM" id="Phobius"/>
    </source>
</evidence>
<feature type="transmembrane region" description="Helical" evidence="1">
    <location>
        <begin position="317"/>
        <end position="334"/>
    </location>
</feature>
<feature type="transmembrane region" description="Helical" evidence="1">
    <location>
        <begin position="455"/>
        <end position="477"/>
    </location>
</feature>